<evidence type="ECO:0000256" key="1">
    <source>
        <dbReference type="SAM" id="MobiDB-lite"/>
    </source>
</evidence>
<dbReference type="EMBL" id="JANPWB010000004">
    <property type="protein sequence ID" value="KAJ1195277.1"/>
    <property type="molecule type" value="Genomic_DNA"/>
</dbReference>
<reference evidence="2" key="1">
    <citation type="journal article" date="2022" name="bioRxiv">
        <title>Sequencing and chromosome-scale assembly of the giantPleurodeles waltlgenome.</title>
        <authorList>
            <person name="Brown T."/>
            <person name="Elewa A."/>
            <person name="Iarovenko S."/>
            <person name="Subramanian E."/>
            <person name="Araus A.J."/>
            <person name="Petzold A."/>
            <person name="Susuki M."/>
            <person name="Suzuki K.-i.T."/>
            <person name="Hayashi T."/>
            <person name="Toyoda A."/>
            <person name="Oliveira C."/>
            <person name="Osipova E."/>
            <person name="Leigh N.D."/>
            <person name="Simon A."/>
            <person name="Yun M.H."/>
        </authorList>
    </citation>
    <scope>NUCLEOTIDE SEQUENCE</scope>
    <source>
        <strain evidence="2">20211129_DDA</strain>
        <tissue evidence="2">Liver</tissue>
    </source>
</reference>
<dbReference type="AlphaFoldDB" id="A0AAV7V1S1"/>
<dbReference type="Proteomes" id="UP001066276">
    <property type="component" value="Chromosome 2_2"/>
</dbReference>
<feature type="compositionally biased region" description="Polar residues" evidence="1">
    <location>
        <begin position="79"/>
        <end position="96"/>
    </location>
</feature>
<organism evidence="2 3">
    <name type="scientific">Pleurodeles waltl</name>
    <name type="common">Iberian ribbed newt</name>
    <dbReference type="NCBI Taxonomy" id="8319"/>
    <lineage>
        <taxon>Eukaryota</taxon>
        <taxon>Metazoa</taxon>
        <taxon>Chordata</taxon>
        <taxon>Craniata</taxon>
        <taxon>Vertebrata</taxon>
        <taxon>Euteleostomi</taxon>
        <taxon>Amphibia</taxon>
        <taxon>Batrachia</taxon>
        <taxon>Caudata</taxon>
        <taxon>Salamandroidea</taxon>
        <taxon>Salamandridae</taxon>
        <taxon>Pleurodelinae</taxon>
        <taxon>Pleurodeles</taxon>
    </lineage>
</organism>
<protein>
    <submittedName>
        <fullName evidence="2">Uncharacterized protein</fullName>
    </submittedName>
</protein>
<feature type="region of interest" description="Disordered" evidence="1">
    <location>
        <begin position="70"/>
        <end position="96"/>
    </location>
</feature>
<evidence type="ECO:0000313" key="2">
    <source>
        <dbReference type="EMBL" id="KAJ1195277.1"/>
    </source>
</evidence>
<gene>
    <name evidence="2" type="ORF">NDU88_004558</name>
</gene>
<accession>A0AAV7V1S1</accession>
<comment type="caution">
    <text evidence="2">The sequence shown here is derived from an EMBL/GenBank/DDBJ whole genome shotgun (WGS) entry which is preliminary data.</text>
</comment>
<sequence length="228" mass="24960">MPAALPLSPTTPLAPKKQVQLQDSSRQALLEVSRLLASINGPASNPPPPTTLWNSNDFLQNSLTELKRQVDAPAAAHTSVPSQASSNSPCVTQTPSSVITAPPLVPNVLYNIIKVPGRDNSAKEGTTNALLSIPEKKTDLGTSLIYYANKILKAQHTYGGSAWLEYDRDFRWAKVEDPSIDWDQTEVNVWLECVNNKVPWRHPFQTQFSGDLVVPTTRKVTTVHKAGN</sequence>
<keyword evidence="3" id="KW-1185">Reference proteome</keyword>
<evidence type="ECO:0000313" key="3">
    <source>
        <dbReference type="Proteomes" id="UP001066276"/>
    </source>
</evidence>
<name>A0AAV7V1S1_PLEWA</name>
<proteinExistence type="predicted"/>